<feature type="signal peptide" evidence="1">
    <location>
        <begin position="1"/>
        <end position="25"/>
    </location>
</feature>
<accession>A0AA38UHK9</accession>
<gene>
    <name evidence="2" type="ORF">F5878DRAFT_657985</name>
</gene>
<dbReference type="AlphaFoldDB" id="A0AA38UHK9"/>
<proteinExistence type="predicted"/>
<reference evidence="2" key="1">
    <citation type="submission" date="2022-08" db="EMBL/GenBank/DDBJ databases">
        <authorList>
            <consortium name="DOE Joint Genome Institute"/>
            <person name="Min B."/>
            <person name="Riley R."/>
            <person name="Sierra-Patev S."/>
            <person name="Naranjo-Ortiz M."/>
            <person name="Looney B."/>
            <person name="Konkel Z."/>
            <person name="Slot J.C."/>
            <person name="Sakamoto Y."/>
            <person name="Steenwyk J.L."/>
            <person name="Rokas A."/>
            <person name="Carro J."/>
            <person name="Camarero S."/>
            <person name="Ferreira P."/>
            <person name="Molpeceres G."/>
            <person name="Ruiz-Duenas F.J."/>
            <person name="Serrano A."/>
            <person name="Henrissat B."/>
            <person name="Drula E."/>
            <person name="Hughes K.W."/>
            <person name="Mata J.L."/>
            <person name="Ishikawa N.K."/>
            <person name="Vargas-Isla R."/>
            <person name="Ushijima S."/>
            <person name="Smith C.A."/>
            <person name="Ahrendt S."/>
            <person name="Andreopoulos W."/>
            <person name="He G."/>
            <person name="Labutti K."/>
            <person name="Lipzen A."/>
            <person name="Ng V."/>
            <person name="Sandor L."/>
            <person name="Barry K."/>
            <person name="Martinez A.T."/>
            <person name="Xiao Y."/>
            <person name="Gibbons J.G."/>
            <person name="Terashima K."/>
            <person name="Hibbett D.S."/>
            <person name="Grigoriev I.V."/>
        </authorList>
    </citation>
    <scope>NUCLEOTIDE SEQUENCE</scope>
    <source>
        <strain evidence="2">TFB9207</strain>
    </source>
</reference>
<evidence type="ECO:0000256" key="1">
    <source>
        <dbReference type="SAM" id="SignalP"/>
    </source>
</evidence>
<keyword evidence="3" id="KW-1185">Reference proteome</keyword>
<dbReference type="Proteomes" id="UP001163846">
    <property type="component" value="Unassembled WGS sequence"/>
</dbReference>
<sequence length="165" mass="18430">MPISSTSVVLSVLSVFLATINPTMAMPVDYGDNPHETVLIPYYHEVDLAIHSSGYRRGTFVIKFATESTEQAESQTIDLRSALYKELYFSDGGVRVLEDNQCALHVVGPKVNSPKLITGILPLCPGVYAPPPTIQWTREDPYHSAKMWTDRYFDFHACIMRGAYA</sequence>
<feature type="chain" id="PRO_5041329271" evidence="1">
    <location>
        <begin position="26"/>
        <end position="165"/>
    </location>
</feature>
<evidence type="ECO:0000313" key="3">
    <source>
        <dbReference type="Proteomes" id="UP001163846"/>
    </source>
</evidence>
<dbReference type="EMBL" id="MU806019">
    <property type="protein sequence ID" value="KAJ3842052.1"/>
    <property type="molecule type" value="Genomic_DNA"/>
</dbReference>
<keyword evidence="1" id="KW-0732">Signal</keyword>
<comment type="caution">
    <text evidence="2">The sequence shown here is derived from an EMBL/GenBank/DDBJ whole genome shotgun (WGS) entry which is preliminary data.</text>
</comment>
<organism evidence="2 3">
    <name type="scientific">Lentinula raphanica</name>
    <dbReference type="NCBI Taxonomy" id="153919"/>
    <lineage>
        <taxon>Eukaryota</taxon>
        <taxon>Fungi</taxon>
        <taxon>Dikarya</taxon>
        <taxon>Basidiomycota</taxon>
        <taxon>Agaricomycotina</taxon>
        <taxon>Agaricomycetes</taxon>
        <taxon>Agaricomycetidae</taxon>
        <taxon>Agaricales</taxon>
        <taxon>Marasmiineae</taxon>
        <taxon>Omphalotaceae</taxon>
        <taxon>Lentinula</taxon>
    </lineage>
</organism>
<name>A0AA38UHK9_9AGAR</name>
<protein>
    <submittedName>
        <fullName evidence="2">Uncharacterized protein</fullName>
    </submittedName>
</protein>
<evidence type="ECO:0000313" key="2">
    <source>
        <dbReference type="EMBL" id="KAJ3842052.1"/>
    </source>
</evidence>